<proteinExistence type="inferred from homology"/>
<accession>A0A9N9FUJ9</accession>
<dbReference type="AlphaFoldDB" id="A0A9N9FUJ9"/>
<protein>
    <submittedName>
        <fullName evidence="3">7738_t:CDS:1</fullName>
    </submittedName>
</protein>
<dbReference type="SMART" id="SM00671">
    <property type="entry name" value="SEL1"/>
    <property type="match status" value="2"/>
</dbReference>
<organism evidence="3 4">
    <name type="scientific">Paraglomus occultum</name>
    <dbReference type="NCBI Taxonomy" id="144539"/>
    <lineage>
        <taxon>Eukaryota</taxon>
        <taxon>Fungi</taxon>
        <taxon>Fungi incertae sedis</taxon>
        <taxon>Mucoromycota</taxon>
        <taxon>Glomeromycotina</taxon>
        <taxon>Glomeromycetes</taxon>
        <taxon>Paraglomerales</taxon>
        <taxon>Paraglomeraceae</taxon>
        <taxon>Paraglomus</taxon>
    </lineage>
</organism>
<dbReference type="Pfam" id="PF08238">
    <property type="entry name" value="Sel1"/>
    <property type="match status" value="2"/>
</dbReference>
<comment type="similarity">
    <text evidence="1">Belongs to the sel-1 family.</text>
</comment>
<gene>
    <name evidence="3" type="ORF">POCULU_LOCUS5625</name>
</gene>
<keyword evidence="4" id="KW-1185">Reference proteome</keyword>
<evidence type="ECO:0000313" key="4">
    <source>
        <dbReference type="Proteomes" id="UP000789572"/>
    </source>
</evidence>
<evidence type="ECO:0000256" key="1">
    <source>
        <dbReference type="ARBA" id="ARBA00038101"/>
    </source>
</evidence>
<dbReference type="Proteomes" id="UP000789572">
    <property type="component" value="Unassembled WGS sequence"/>
</dbReference>
<dbReference type="InterPro" id="IPR019734">
    <property type="entry name" value="TPR_rpt"/>
</dbReference>
<name>A0A9N9FUJ9_9GLOM</name>
<dbReference type="InterPro" id="IPR011990">
    <property type="entry name" value="TPR-like_helical_dom_sf"/>
</dbReference>
<dbReference type="PROSITE" id="PS50005">
    <property type="entry name" value="TPR"/>
    <property type="match status" value="1"/>
</dbReference>
<dbReference type="InterPro" id="IPR006597">
    <property type="entry name" value="Sel1-like"/>
</dbReference>
<evidence type="ECO:0000313" key="3">
    <source>
        <dbReference type="EMBL" id="CAG8563369.1"/>
    </source>
</evidence>
<dbReference type="SUPFAM" id="SSF81901">
    <property type="entry name" value="HCP-like"/>
    <property type="match status" value="1"/>
</dbReference>
<keyword evidence="2" id="KW-0802">TPR repeat</keyword>
<dbReference type="PANTHER" id="PTHR11102">
    <property type="entry name" value="SEL-1-LIKE PROTEIN"/>
    <property type="match status" value="1"/>
</dbReference>
<dbReference type="InterPro" id="IPR050767">
    <property type="entry name" value="Sel1_AlgK"/>
</dbReference>
<dbReference type="PANTHER" id="PTHR11102:SF160">
    <property type="entry name" value="ERAD-ASSOCIATED E3 UBIQUITIN-PROTEIN LIGASE COMPONENT HRD3"/>
    <property type="match status" value="1"/>
</dbReference>
<dbReference type="Gene3D" id="1.25.40.10">
    <property type="entry name" value="Tetratricopeptide repeat domain"/>
    <property type="match status" value="1"/>
</dbReference>
<evidence type="ECO:0000256" key="2">
    <source>
        <dbReference type="PROSITE-ProRule" id="PRU00339"/>
    </source>
</evidence>
<sequence length="183" mass="20476">MSLLFGAKPNKRRSSKSSTTIASPRKGYIADRILLSAYAACYGYIEEVMDIFLEVLLDPSTELKTSHPKALYRLGLCYLHIGSYQIAVELFRRAADRKCAKAQYSLGICYLGQIGVLRCYQEAEKYLVQAARQGNVDAQLTLCLRHDGHHKRVCLLYQHAADKEGATAQQLVNQLNRNSQSGC</sequence>
<comment type="caution">
    <text evidence="3">The sequence shown here is derived from an EMBL/GenBank/DDBJ whole genome shotgun (WGS) entry which is preliminary data.</text>
</comment>
<dbReference type="EMBL" id="CAJVPJ010000889">
    <property type="protein sequence ID" value="CAG8563369.1"/>
    <property type="molecule type" value="Genomic_DNA"/>
</dbReference>
<feature type="repeat" description="TPR" evidence="2">
    <location>
        <begin position="68"/>
        <end position="101"/>
    </location>
</feature>
<dbReference type="OrthoDB" id="2371145at2759"/>
<reference evidence="3" key="1">
    <citation type="submission" date="2021-06" db="EMBL/GenBank/DDBJ databases">
        <authorList>
            <person name="Kallberg Y."/>
            <person name="Tangrot J."/>
            <person name="Rosling A."/>
        </authorList>
    </citation>
    <scope>NUCLEOTIDE SEQUENCE</scope>
    <source>
        <strain evidence="3">IA702</strain>
    </source>
</reference>